<dbReference type="EMBL" id="MAUJ01000001">
    <property type="protein sequence ID" value="OCQ24029.1"/>
    <property type="molecule type" value="Genomic_DNA"/>
</dbReference>
<evidence type="ECO:0000313" key="2">
    <source>
        <dbReference type="EMBL" id="OCQ24029.1"/>
    </source>
</evidence>
<feature type="domain" description="Haem-binding uptake Tiki superfamily ChaN" evidence="1">
    <location>
        <begin position="53"/>
        <end position="260"/>
    </location>
</feature>
<gene>
    <name evidence="2" type="ORF">A7985_03495</name>
</gene>
<reference evidence="3" key="1">
    <citation type="submission" date="2016-07" db="EMBL/GenBank/DDBJ databases">
        <authorList>
            <person name="Florea S."/>
            <person name="Webb J.S."/>
            <person name="Jaromczyk J."/>
            <person name="Schardl C.L."/>
        </authorList>
    </citation>
    <scope>NUCLEOTIDE SEQUENCE [LARGE SCALE GENOMIC DNA]</scope>
    <source>
        <strain evidence="3">IPB1</strain>
    </source>
</reference>
<dbReference type="Gene3D" id="3.40.50.11550">
    <property type="match status" value="1"/>
</dbReference>
<evidence type="ECO:0000313" key="3">
    <source>
        <dbReference type="Proteomes" id="UP000093366"/>
    </source>
</evidence>
<name>A0A1C0TXJ1_9GAMM</name>
<dbReference type="PIRSF" id="PIRSF020419">
    <property type="entry name" value="Fe_uptake_reg_CjrA_prd"/>
    <property type="match status" value="1"/>
</dbReference>
<evidence type="ECO:0000259" key="1">
    <source>
        <dbReference type="Pfam" id="PF04187"/>
    </source>
</evidence>
<dbReference type="CDD" id="cd14727">
    <property type="entry name" value="ChanN-like"/>
    <property type="match status" value="1"/>
</dbReference>
<organism evidence="2 3">
    <name type="scientific">Pseudoalteromonas luteoviolacea</name>
    <dbReference type="NCBI Taxonomy" id="43657"/>
    <lineage>
        <taxon>Bacteria</taxon>
        <taxon>Pseudomonadati</taxon>
        <taxon>Pseudomonadota</taxon>
        <taxon>Gammaproteobacteria</taxon>
        <taxon>Alteromonadales</taxon>
        <taxon>Pseudoalteromonadaceae</taxon>
        <taxon>Pseudoalteromonas</taxon>
    </lineage>
</organism>
<dbReference type="AlphaFoldDB" id="A0A1C0TXJ1"/>
<dbReference type="InterPro" id="IPR007314">
    <property type="entry name" value="Cofac_haem-bd_dom"/>
</dbReference>
<protein>
    <recommendedName>
        <fullName evidence="1">Haem-binding uptake Tiki superfamily ChaN domain-containing protein</fullName>
    </recommendedName>
</protein>
<accession>A0A1C0TXJ1</accession>
<comment type="caution">
    <text evidence="2">The sequence shown here is derived from an EMBL/GenBank/DDBJ whole genome shotgun (WGS) entry which is preliminary data.</text>
</comment>
<dbReference type="InterPro" id="IPR016773">
    <property type="entry name" value="Fe3_uptake_reg_CjrA_prd"/>
</dbReference>
<dbReference type="Pfam" id="PF04187">
    <property type="entry name" value="Cofac_haem_bdg"/>
    <property type="match status" value="1"/>
</dbReference>
<dbReference type="PROSITE" id="PS51257">
    <property type="entry name" value="PROKAR_LIPOPROTEIN"/>
    <property type="match status" value="1"/>
</dbReference>
<dbReference type="Proteomes" id="UP000093366">
    <property type="component" value="Unassembled WGS sequence"/>
</dbReference>
<proteinExistence type="predicted"/>
<dbReference type="SUPFAM" id="SSF159501">
    <property type="entry name" value="EreA/ChaN-like"/>
    <property type="match status" value="1"/>
</dbReference>
<sequence length="324" mass="36578">MKCLTIIASILSTQGCSTIPTSAETNAQIATMQDYQLYNATNQSVTSLNKLRNDLADSDVIFIGEYHSHSASHRLQTQLLNALFQQNNKLVLSMEQFTRDKQDVLDQYLRNEIGEQTLIKDGDAWDNYPSDYRQLVEFAKEHSLPVIGANTPISIVRCVARKGPEFINALDSEKQNWVAADITSSSPEYQNKFTKAMSHHGGSNKKETKITLSNSFYAQLARDNTMADSIYKAHLTSPDSQIVHFNGAFHSNYHLGTVDALKRIAPELKIAVISPQFSNEKDDWNKGDYIYKIKSLPTRYIKKENRDKAIKEMMSAKNKKSCVL</sequence>